<comment type="caution">
    <text evidence="2">The sequence shown here is derived from an EMBL/GenBank/DDBJ whole genome shotgun (WGS) entry which is preliminary data.</text>
</comment>
<dbReference type="Proteomes" id="UP000052008">
    <property type="component" value="Unassembled WGS sequence"/>
</dbReference>
<dbReference type="AlphaFoldDB" id="A0A0S7WV60"/>
<feature type="domain" description="NFACT protein RNA binding" evidence="1">
    <location>
        <begin position="252"/>
        <end position="352"/>
    </location>
</feature>
<evidence type="ECO:0000259" key="1">
    <source>
        <dbReference type="Pfam" id="PF18297"/>
    </source>
</evidence>
<sequence length="353" mass="39639">MTTAREHPSGQVRAVGLLSGGLDSTLAVRVMKEQGIDIYALNFHTGFCLTDHRRALGGRHAGGRSLGNDALRAAAALGVEIEVVDISEEYLEIVTGPKYGYGSAVNPCIDCRIFMLRRAAEQLERLGARFVFTGEVLGQRPMSQHRQTLDLIERKSGLEGLLLRPLSARLLPSTVPEREGWVDRSRLYAIQGRSRKEQMRLAREFGIASYPQPAGGCCFLTDAAYARRFRDLVRHRHGERLRAEEMTLLKVGRHFRLPSGVKAIVGRDEDENRFLERYVEGRSRFFAADFVGPLVLAEGELEESDVGQIASLVARYCDGKHEPVIRVKYDRGEGERELEVHPAREEELDAWRI</sequence>
<dbReference type="PATRIC" id="fig|1703770.3.peg.1719"/>
<name>A0A0S7WV60_UNCT6</name>
<evidence type="ECO:0000313" key="2">
    <source>
        <dbReference type="EMBL" id="KPJ53516.1"/>
    </source>
</evidence>
<dbReference type="PANTHER" id="PTHR11933">
    <property type="entry name" value="TRNA 5-METHYLAMINOMETHYL-2-THIOURIDYLATE -METHYLTRANSFERASE"/>
    <property type="match status" value="1"/>
</dbReference>
<dbReference type="SUPFAM" id="SSF52402">
    <property type="entry name" value="Adenine nucleotide alpha hydrolases-like"/>
    <property type="match status" value="1"/>
</dbReference>
<protein>
    <recommendedName>
        <fullName evidence="1">NFACT protein RNA binding domain-containing protein</fullName>
    </recommendedName>
</protein>
<reference evidence="2 3" key="1">
    <citation type="journal article" date="2015" name="Microbiome">
        <title>Genomic resolution of linkages in carbon, nitrogen, and sulfur cycling among widespread estuary sediment bacteria.</title>
        <authorList>
            <person name="Baker B.J."/>
            <person name="Lazar C.S."/>
            <person name="Teske A.P."/>
            <person name="Dick G.J."/>
        </authorList>
    </citation>
    <scope>NUCLEOTIDE SEQUENCE [LARGE SCALE GENOMIC DNA]</scope>
    <source>
        <strain evidence="2">DG_24</strain>
    </source>
</reference>
<accession>A0A0S7WV60</accession>
<dbReference type="STRING" id="1703770.AMJ39_04325"/>
<evidence type="ECO:0000313" key="3">
    <source>
        <dbReference type="Proteomes" id="UP000052008"/>
    </source>
</evidence>
<dbReference type="Pfam" id="PF18297">
    <property type="entry name" value="NFACT-R_2"/>
    <property type="match status" value="1"/>
</dbReference>
<dbReference type="EMBL" id="LIZS01000017">
    <property type="protein sequence ID" value="KPJ53516.1"/>
    <property type="molecule type" value="Genomic_DNA"/>
</dbReference>
<organism evidence="2 3">
    <name type="scientific">candidate division TA06 bacterium DG_24</name>
    <dbReference type="NCBI Taxonomy" id="1703770"/>
    <lineage>
        <taxon>Bacteria</taxon>
        <taxon>Bacteria division TA06</taxon>
    </lineage>
</organism>
<dbReference type="Gene3D" id="3.40.50.620">
    <property type="entry name" value="HUPs"/>
    <property type="match status" value="1"/>
</dbReference>
<dbReference type="PANTHER" id="PTHR11933:SF6">
    <property type="entry name" value="THIL AANH DOMAIN-CONTAINING PROTEIN"/>
    <property type="match status" value="1"/>
</dbReference>
<gene>
    <name evidence="2" type="ORF">AMJ39_04325</name>
</gene>
<dbReference type="InterPro" id="IPR059101">
    <property type="entry name" value="NFACT-R_2"/>
</dbReference>
<dbReference type="Pfam" id="PF03054">
    <property type="entry name" value="tRNA_Me_trans"/>
    <property type="match status" value="1"/>
</dbReference>
<proteinExistence type="predicted"/>
<dbReference type="InterPro" id="IPR014729">
    <property type="entry name" value="Rossmann-like_a/b/a_fold"/>
</dbReference>